<evidence type="ECO:0000259" key="5">
    <source>
        <dbReference type="PROSITE" id="PS51063"/>
    </source>
</evidence>
<accession>A0ABQ6VWI2</accession>
<gene>
    <name evidence="6" type="ORF">D3W54_10690</name>
</gene>
<protein>
    <submittedName>
        <fullName evidence="6">Crp/Fnr family transcriptional regulator</fullName>
    </submittedName>
</protein>
<dbReference type="InterPro" id="IPR000595">
    <property type="entry name" value="cNMP-bd_dom"/>
</dbReference>
<dbReference type="Proteomes" id="UP000427842">
    <property type="component" value="Unassembled WGS sequence"/>
</dbReference>
<dbReference type="EMBL" id="QYAZ01000001">
    <property type="protein sequence ID" value="KAB8124556.1"/>
    <property type="molecule type" value="Genomic_DNA"/>
</dbReference>
<proteinExistence type="predicted"/>
<keyword evidence="7" id="KW-1185">Reference proteome</keyword>
<dbReference type="PROSITE" id="PS50042">
    <property type="entry name" value="CNMP_BINDING_3"/>
    <property type="match status" value="1"/>
</dbReference>
<dbReference type="InterPro" id="IPR036388">
    <property type="entry name" value="WH-like_DNA-bd_sf"/>
</dbReference>
<evidence type="ECO:0000256" key="3">
    <source>
        <dbReference type="ARBA" id="ARBA00023163"/>
    </source>
</evidence>
<dbReference type="Pfam" id="PF00027">
    <property type="entry name" value="cNMP_binding"/>
    <property type="match status" value="1"/>
</dbReference>
<evidence type="ECO:0000256" key="1">
    <source>
        <dbReference type="ARBA" id="ARBA00023015"/>
    </source>
</evidence>
<dbReference type="SUPFAM" id="SSF46785">
    <property type="entry name" value="Winged helix' DNA-binding domain"/>
    <property type="match status" value="1"/>
</dbReference>
<dbReference type="PROSITE" id="PS51063">
    <property type="entry name" value="HTH_CRP_2"/>
    <property type="match status" value="1"/>
</dbReference>
<dbReference type="InterPro" id="IPR050397">
    <property type="entry name" value="Env_Response_Regulators"/>
</dbReference>
<dbReference type="SUPFAM" id="SSF51206">
    <property type="entry name" value="cAMP-binding domain-like"/>
    <property type="match status" value="1"/>
</dbReference>
<keyword evidence="3" id="KW-0804">Transcription</keyword>
<feature type="domain" description="Cyclic nucleotide-binding" evidence="4">
    <location>
        <begin position="13"/>
        <end position="65"/>
    </location>
</feature>
<dbReference type="Gene3D" id="2.60.120.10">
    <property type="entry name" value="Jelly Rolls"/>
    <property type="match status" value="1"/>
</dbReference>
<evidence type="ECO:0000256" key="2">
    <source>
        <dbReference type="ARBA" id="ARBA00023125"/>
    </source>
</evidence>
<dbReference type="Gene3D" id="1.10.10.10">
    <property type="entry name" value="Winged helix-like DNA-binding domain superfamily/Winged helix DNA-binding domain"/>
    <property type="match status" value="1"/>
</dbReference>
<dbReference type="RefSeq" id="WP_153470606.1">
    <property type="nucleotide sequence ID" value="NZ_QYAZ01000001.1"/>
</dbReference>
<dbReference type="InterPro" id="IPR012318">
    <property type="entry name" value="HTH_CRP"/>
</dbReference>
<evidence type="ECO:0000313" key="7">
    <source>
        <dbReference type="Proteomes" id="UP000427842"/>
    </source>
</evidence>
<dbReference type="PANTHER" id="PTHR24567">
    <property type="entry name" value="CRP FAMILY TRANSCRIPTIONAL REGULATORY PROTEIN"/>
    <property type="match status" value="1"/>
</dbReference>
<dbReference type="Pfam" id="PF13545">
    <property type="entry name" value="HTH_Crp_2"/>
    <property type="match status" value="1"/>
</dbReference>
<evidence type="ECO:0000259" key="4">
    <source>
        <dbReference type="PROSITE" id="PS50042"/>
    </source>
</evidence>
<reference evidence="6 7" key="1">
    <citation type="submission" date="2018-09" db="EMBL/GenBank/DDBJ databases">
        <title>Genome sequence and characterization of the bcs clusters for the production of nanocellulose from the low pH resistant strain Komagataeibacter medellinensis ID13488.</title>
        <authorList>
            <person name="Hernandez-Arriaga A.M."/>
            <person name="Del Cerro C."/>
            <person name="Urbina L."/>
            <person name="Eceiza A."/>
            <person name="Retegi A."/>
            <person name="Prieto M.A."/>
        </authorList>
    </citation>
    <scope>NUCLEOTIDE SEQUENCE [LARGE SCALE GENOMIC DNA]</scope>
    <source>
        <strain evidence="6 7">ID13488</strain>
    </source>
</reference>
<dbReference type="PANTHER" id="PTHR24567:SF75">
    <property type="entry name" value="FUMARATE AND NITRATE REDUCTION REGULATORY PROTEIN"/>
    <property type="match status" value="1"/>
</dbReference>
<keyword evidence="1" id="KW-0805">Transcription regulation</keyword>
<dbReference type="SMART" id="SM00419">
    <property type="entry name" value="HTH_CRP"/>
    <property type="match status" value="1"/>
</dbReference>
<dbReference type="InterPro" id="IPR036390">
    <property type="entry name" value="WH_DNA-bd_sf"/>
</dbReference>
<keyword evidence="2" id="KW-0238">DNA-binding</keyword>
<comment type="caution">
    <text evidence="6">The sequence shown here is derived from an EMBL/GenBank/DDBJ whole genome shotgun (WGS) entry which is preliminary data.</text>
</comment>
<name>A0ABQ6VWI2_9PROT</name>
<dbReference type="CDD" id="cd00038">
    <property type="entry name" value="CAP_ED"/>
    <property type="match status" value="1"/>
</dbReference>
<evidence type="ECO:0000313" key="6">
    <source>
        <dbReference type="EMBL" id="KAB8124556.1"/>
    </source>
</evidence>
<dbReference type="InterPro" id="IPR018490">
    <property type="entry name" value="cNMP-bd_dom_sf"/>
</dbReference>
<organism evidence="6 7">
    <name type="scientific">Komagataeibacter medellinensis</name>
    <dbReference type="NCBI Taxonomy" id="1177712"/>
    <lineage>
        <taxon>Bacteria</taxon>
        <taxon>Pseudomonadati</taxon>
        <taxon>Pseudomonadota</taxon>
        <taxon>Alphaproteobacteria</taxon>
        <taxon>Acetobacterales</taxon>
        <taxon>Acetobacteraceae</taxon>
        <taxon>Komagataeibacter</taxon>
    </lineage>
</organism>
<sequence length="208" mass="23726">MPSDHAALMAIGEAVTVRPGSKLFRQGDTGTHIYMVESGVVRISHDLPDGKRQVLAFRWAHDVFGMAPDGWYFNNADALDKGRIVRFHTEKLQGLLLARPHMQHRFLLKATAEISLQQHRIILMSKYDVVTKVVAFLLECCRKDQYFDSVTRILTLPMSRPDIADYMGVATESVSRALGVLERRKVIHRHDMHHLAIDLSRLRECARL</sequence>
<dbReference type="InterPro" id="IPR014710">
    <property type="entry name" value="RmlC-like_jellyroll"/>
</dbReference>
<dbReference type="PRINTS" id="PR00034">
    <property type="entry name" value="HTHCRP"/>
</dbReference>
<dbReference type="SMART" id="SM00100">
    <property type="entry name" value="cNMP"/>
    <property type="match status" value="1"/>
</dbReference>
<feature type="domain" description="HTH crp-type" evidence="5">
    <location>
        <begin position="127"/>
        <end position="200"/>
    </location>
</feature>